<evidence type="ECO:0000313" key="4">
    <source>
        <dbReference type="WBParaSite" id="ASIM_0000242901-mRNA-1"/>
    </source>
</evidence>
<feature type="domain" description="Pepsin inhibitor-3-like repeated" evidence="1">
    <location>
        <begin position="29"/>
        <end position="73"/>
    </location>
</feature>
<sequence>MTVAKKFEQRVAMCQKKRQGASNRCIKPPPFCGEAETKMTKFGSNCIVLQDELYRDKRFIRKLTPSEEVELIEITNAMQGSSDAFVS</sequence>
<organism evidence="4">
    <name type="scientific">Anisakis simplex</name>
    <name type="common">Herring worm</name>
    <dbReference type="NCBI Taxonomy" id="6269"/>
    <lineage>
        <taxon>Eukaryota</taxon>
        <taxon>Metazoa</taxon>
        <taxon>Ecdysozoa</taxon>
        <taxon>Nematoda</taxon>
        <taxon>Chromadorea</taxon>
        <taxon>Rhabditida</taxon>
        <taxon>Spirurina</taxon>
        <taxon>Ascaridomorpha</taxon>
        <taxon>Ascaridoidea</taxon>
        <taxon>Anisakidae</taxon>
        <taxon>Anisakis</taxon>
        <taxon>Anisakis simplex complex</taxon>
    </lineage>
</organism>
<dbReference type="Gene3D" id="3.30.1120.50">
    <property type="entry name" value="Pepsin inhibitor-3"/>
    <property type="match status" value="2"/>
</dbReference>
<dbReference type="SUPFAM" id="SSF55149">
    <property type="entry name" value="Pepsin inhibitor-3"/>
    <property type="match status" value="1"/>
</dbReference>
<evidence type="ECO:0000313" key="3">
    <source>
        <dbReference type="Proteomes" id="UP000267096"/>
    </source>
</evidence>
<reference evidence="2 3" key="2">
    <citation type="submission" date="2018-11" db="EMBL/GenBank/DDBJ databases">
        <authorList>
            <consortium name="Pathogen Informatics"/>
        </authorList>
    </citation>
    <scope>NUCLEOTIDE SEQUENCE [LARGE SCALE GENOMIC DNA]</scope>
</reference>
<dbReference type="InterPro" id="IPR038412">
    <property type="entry name" value="Pepsin-I3_sf"/>
</dbReference>
<dbReference type="Proteomes" id="UP000267096">
    <property type="component" value="Unassembled WGS sequence"/>
</dbReference>
<dbReference type="AlphaFoldDB" id="A0A0M3J4G0"/>
<dbReference type="WBParaSite" id="ASIM_0000242901-mRNA-1">
    <property type="protein sequence ID" value="ASIM_0000242901-mRNA-1"/>
    <property type="gene ID" value="ASIM_0000242901"/>
</dbReference>
<dbReference type="EMBL" id="UYRR01002997">
    <property type="protein sequence ID" value="VDK19821.1"/>
    <property type="molecule type" value="Genomic_DNA"/>
</dbReference>
<proteinExistence type="predicted"/>
<keyword evidence="3" id="KW-1185">Reference proteome</keyword>
<evidence type="ECO:0000259" key="1">
    <source>
        <dbReference type="Pfam" id="PF06394"/>
    </source>
</evidence>
<gene>
    <name evidence="2" type="ORF">ASIM_LOCUS2292</name>
</gene>
<protein>
    <submittedName>
        <fullName evidence="4">Pepsin-I3 domain-containing protein</fullName>
    </submittedName>
</protein>
<reference evidence="4" key="1">
    <citation type="submission" date="2017-02" db="UniProtKB">
        <authorList>
            <consortium name="WormBaseParasite"/>
        </authorList>
    </citation>
    <scope>IDENTIFICATION</scope>
</reference>
<name>A0A0M3J4G0_ANISI</name>
<evidence type="ECO:0000313" key="2">
    <source>
        <dbReference type="EMBL" id="VDK19821.1"/>
    </source>
</evidence>
<dbReference type="Pfam" id="PF06394">
    <property type="entry name" value="Pepsin-I3"/>
    <property type="match status" value="1"/>
</dbReference>
<accession>A0A0M3J4G0</accession>
<dbReference type="InterPro" id="IPR010480">
    <property type="entry name" value="Pepsin-I3"/>
</dbReference>